<dbReference type="Proteomes" id="UP000064893">
    <property type="component" value="Chromosome"/>
</dbReference>
<keyword evidence="2" id="KW-1185">Reference proteome</keyword>
<dbReference type="RefSeq" id="WP_057953259.1">
    <property type="nucleotide sequence ID" value="NZ_CP013118.1"/>
</dbReference>
<dbReference type="SUPFAM" id="SSF55729">
    <property type="entry name" value="Acyl-CoA N-acyltransferases (Nat)"/>
    <property type="match status" value="1"/>
</dbReference>
<sequence>MQIKPVNDSSRETCFLNVPRKIYANDPNWTCPLDAEIRDIFIPSRNKKLEYGEAQRWILTDKGGALIGRIAAFYDKRRAFKEKPYAGGIGFFECIDDYKAAHMLFDTAKSWLVERGMEVMDGPVNFGENYVNQGLLVDGFMPQAYGMPYNKPYYKQLFEEYGFRTYFEMYSYHLDLTKPFPERQVQFARHIASKNEYAFEHFKFQNHEKYLKDIVSIYNEVWSHFHDDYIPLEYDEIEKMMIEAKPIIREEYIWFIYHQQKPIGMLITFPDINQILRKLNGKLDFIGKLKFLWAKATTPVTRARLLIAGVLPEYHKTGVIGAGYMKHVDELRKHGIKELESSWIGDYNTTVNRLYRLLGAEKVKTHITYRHLFDQNATFKRFMSE</sequence>
<dbReference type="KEGG" id="blq:L21SP5_02201"/>
<accession>A0A0S2I0H0</accession>
<reference evidence="1 2" key="1">
    <citation type="submission" date="2015-11" db="EMBL/GenBank/DDBJ databases">
        <title>Description and complete genome sequence of a novel strain predominating in hypersaline microbial mats and representing a new family of the Bacteriodetes phylum.</title>
        <authorList>
            <person name="Spring S."/>
            <person name="Bunk B."/>
            <person name="Sproer C."/>
            <person name="Klenk H.-P."/>
        </authorList>
    </citation>
    <scope>NUCLEOTIDE SEQUENCE [LARGE SCALE GENOMIC DNA]</scope>
    <source>
        <strain evidence="1 2">L21-Spi-D4</strain>
    </source>
</reference>
<evidence type="ECO:0008006" key="3">
    <source>
        <dbReference type="Google" id="ProtNLM"/>
    </source>
</evidence>
<evidence type="ECO:0000313" key="1">
    <source>
        <dbReference type="EMBL" id="ALO15834.1"/>
    </source>
</evidence>
<dbReference type="EMBL" id="CP013118">
    <property type="protein sequence ID" value="ALO15834.1"/>
    <property type="molecule type" value="Genomic_DNA"/>
</dbReference>
<dbReference type="Gene3D" id="3.40.630.30">
    <property type="match status" value="1"/>
</dbReference>
<evidence type="ECO:0000313" key="2">
    <source>
        <dbReference type="Proteomes" id="UP000064893"/>
    </source>
</evidence>
<dbReference type="InterPro" id="IPR016181">
    <property type="entry name" value="Acyl_CoA_acyltransferase"/>
</dbReference>
<dbReference type="STRING" id="1307839.L21SP5_02201"/>
<name>A0A0S2I0H0_9BACT</name>
<proteinExistence type="predicted"/>
<dbReference type="AlphaFoldDB" id="A0A0S2I0H0"/>
<organism evidence="1 2">
    <name type="scientific">Salinivirga cyanobacteriivorans</name>
    <dbReference type="NCBI Taxonomy" id="1307839"/>
    <lineage>
        <taxon>Bacteria</taxon>
        <taxon>Pseudomonadati</taxon>
        <taxon>Bacteroidota</taxon>
        <taxon>Bacteroidia</taxon>
        <taxon>Bacteroidales</taxon>
        <taxon>Salinivirgaceae</taxon>
        <taxon>Salinivirga</taxon>
    </lineage>
</organism>
<dbReference type="PANTHER" id="PTHR41368:SF1">
    <property type="entry name" value="PROTEIN YGHO"/>
    <property type="match status" value="1"/>
</dbReference>
<protein>
    <recommendedName>
        <fullName evidence="3">N-acetyltransferase domain-containing protein</fullName>
    </recommendedName>
</protein>
<dbReference type="PANTHER" id="PTHR41368">
    <property type="entry name" value="PROTEIN YGHO"/>
    <property type="match status" value="1"/>
</dbReference>
<gene>
    <name evidence="1" type="ORF">L21SP5_02201</name>
</gene>
<dbReference type="InterPro" id="IPR039968">
    <property type="entry name" value="BcerS-like"/>
</dbReference>
<dbReference type="OrthoDB" id="9806005at2"/>